<comment type="caution">
    <text evidence="1">The sequence shown here is derived from an EMBL/GenBank/DDBJ whole genome shotgun (WGS) entry which is preliminary data.</text>
</comment>
<name>A0ABQ6CE20_9HYPH</name>
<evidence type="ECO:0000313" key="1">
    <source>
        <dbReference type="EMBL" id="GLS17903.1"/>
    </source>
</evidence>
<protein>
    <recommendedName>
        <fullName evidence="3">L,D-transpeptidase catalytic domain</fullName>
    </recommendedName>
</protein>
<organism evidence="1 2">
    <name type="scientific">Labrys miyagiensis</name>
    <dbReference type="NCBI Taxonomy" id="346912"/>
    <lineage>
        <taxon>Bacteria</taxon>
        <taxon>Pseudomonadati</taxon>
        <taxon>Pseudomonadota</taxon>
        <taxon>Alphaproteobacteria</taxon>
        <taxon>Hyphomicrobiales</taxon>
        <taxon>Xanthobacteraceae</taxon>
        <taxon>Labrys</taxon>
    </lineage>
</organism>
<evidence type="ECO:0008006" key="3">
    <source>
        <dbReference type="Google" id="ProtNLM"/>
    </source>
</evidence>
<keyword evidence="2" id="KW-1185">Reference proteome</keyword>
<proteinExistence type="predicted"/>
<dbReference type="EMBL" id="BSPC01000007">
    <property type="protein sequence ID" value="GLS17903.1"/>
    <property type="molecule type" value="Genomic_DNA"/>
</dbReference>
<accession>A0ABQ6CE20</accession>
<sequence>MKASPIRAVALVSQFPLLAPRALTGRFDRRTGPVRLRSALLNIATVLGLATLALSATPPAQAAAQSSSIPGWLAAHVGEGPGQIAQPVLLRARSLYMQKLSSGAVRNACYFAMDATRPNDPGAGRFYIICESAHAFRAIAAGHGSGRSLPGAANFANGRACAKNFGNALDSDLTAGGPYVTGETKTSFKGYYRTSGKQDAIFMRTFLQFDGEGETANARQRAIGGHEAAALKGVCLRKEPGSPYADSNGYVPFGNLVDYTGGRSDGCTSWSPGNIQQILAMVKGNPTTLYIYPGAADVDAVARAVASGQSPARAGLYWNASCLRAIGAPHFWPRQTLEPLIAQYKAAHPPGPQRPTPICAGQ</sequence>
<gene>
    <name evidence="1" type="ORF">GCM10007874_09190</name>
</gene>
<reference evidence="2" key="1">
    <citation type="journal article" date="2019" name="Int. J. Syst. Evol. Microbiol.">
        <title>The Global Catalogue of Microorganisms (GCM) 10K type strain sequencing project: providing services to taxonomists for standard genome sequencing and annotation.</title>
        <authorList>
            <consortium name="The Broad Institute Genomics Platform"/>
            <consortium name="The Broad Institute Genome Sequencing Center for Infectious Disease"/>
            <person name="Wu L."/>
            <person name="Ma J."/>
        </authorList>
    </citation>
    <scope>NUCLEOTIDE SEQUENCE [LARGE SCALE GENOMIC DNA]</scope>
    <source>
        <strain evidence="2">NBRC 101365</strain>
    </source>
</reference>
<dbReference type="Proteomes" id="UP001156882">
    <property type="component" value="Unassembled WGS sequence"/>
</dbReference>
<evidence type="ECO:0000313" key="2">
    <source>
        <dbReference type="Proteomes" id="UP001156882"/>
    </source>
</evidence>